<name>A0A084SLI9_9BACT</name>
<dbReference type="AlphaFoldDB" id="A0A084SLI9"/>
<gene>
    <name evidence="1" type="ORF">Q664_35565</name>
</gene>
<dbReference type="EMBL" id="JPMI01000249">
    <property type="protein sequence ID" value="KFA89324.1"/>
    <property type="molecule type" value="Genomic_DNA"/>
</dbReference>
<evidence type="ECO:0000313" key="2">
    <source>
        <dbReference type="Proteomes" id="UP000028547"/>
    </source>
</evidence>
<reference evidence="1 2" key="1">
    <citation type="submission" date="2014-07" db="EMBL/GenBank/DDBJ databases">
        <title>Draft Genome Sequence of Gephyronic Acid Producer, Cystobacter violaceus Strain Cb vi76.</title>
        <authorList>
            <person name="Stevens D.C."/>
            <person name="Young J."/>
            <person name="Carmichael R."/>
            <person name="Tan J."/>
            <person name="Taylor R.E."/>
        </authorList>
    </citation>
    <scope>NUCLEOTIDE SEQUENCE [LARGE SCALE GENOMIC DNA]</scope>
    <source>
        <strain evidence="1 2">Cb vi76</strain>
    </source>
</reference>
<protein>
    <submittedName>
        <fullName evidence="1">Uncharacterized protein</fullName>
    </submittedName>
</protein>
<proteinExistence type="predicted"/>
<accession>A0A084SLI9</accession>
<sequence length="74" mass="8539">MVPEEVLEALAPPVWQRRMAARFFTAGRLLETELMNHKPAWVAAKLLLAPRLLPMARYSLRRLRDDGLTALRSR</sequence>
<organism evidence="1 2">
    <name type="scientific">Archangium violaceum Cb vi76</name>
    <dbReference type="NCBI Taxonomy" id="1406225"/>
    <lineage>
        <taxon>Bacteria</taxon>
        <taxon>Pseudomonadati</taxon>
        <taxon>Myxococcota</taxon>
        <taxon>Myxococcia</taxon>
        <taxon>Myxococcales</taxon>
        <taxon>Cystobacterineae</taxon>
        <taxon>Archangiaceae</taxon>
        <taxon>Archangium</taxon>
    </lineage>
</organism>
<feature type="non-terminal residue" evidence="1">
    <location>
        <position position="74"/>
    </location>
</feature>
<comment type="caution">
    <text evidence="1">The sequence shown here is derived from an EMBL/GenBank/DDBJ whole genome shotgun (WGS) entry which is preliminary data.</text>
</comment>
<evidence type="ECO:0000313" key="1">
    <source>
        <dbReference type="EMBL" id="KFA89324.1"/>
    </source>
</evidence>
<dbReference type="Proteomes" id="UP000028547">
    <property type="component" value="Unassembled WGS sequence"/>
</dbReference>